<dbReference type="PANTHER" id="PTHR38480:SF1">
    <property type="entry name" value="SLR0254 PROTEIN"/>
    <property type="match status" value="1"/>
</dbReference>
<feature type="transmembrane region" description="Helical" evidence="5">
    <location>
        <begin position="121"/>
        <end position="141"/>
    </location>
</feature>
<sequence length="261" mass="29968">MNHEEYKIETPEHVTLRVTLAGLGSRGSALLIDMAGIALMHIGLFAILFFMERNMTEWFITEGNVFYATVLIISFLLNWGYFFFMELLAGGRTLGKMFMGVRVVDDQGGSPTGIQILVRNLLRVIDMLPIYYLLGMIMVFAHPKHKRLGDLMAGTIVVHEGRKKKNHPKIDKEIEKRDLTAIPLSEQSMQMFQKKEWDLLKAYVDRFETLSSSQRSYVTLEVAHILFPKVGMDTKGKTSSDLEDELLKIYLTVRDDWEFHS</sequence>
<dbReference type="PANTHER" id="PTHR38480">
    <property type="entry name" value="SLR0254 PROTEIN"/>
    <property type="match status" value="1"/>
</dbReference>
<name>A0A838CSC3_9BACI</name>
<proteinExistence type="predicted"/>
<evidence type="ECO:0000313" key="8">
    <source>
        <dbReference type="Proteomes" id="UP000571017"/>
    </source>
</evidence>
<dbReference type="EMBL" id="JACEFG010000002">
    <property type="protein sequence ID" value="MBA2174977.1"/>
    <property type="molecule type" value="Genomic_DNA"/>
</dbReference>
<dbReference type="Proteomes" id="UP000571017">
    <property type="component" value="Unassembled WGS sequence"/>
</dbReference>
<dbReference type="Pfam" id="PF06271">
    <property type="entry name" value="RDD"/>
    <property type="match status" value="1"/>
</dbReference>
<feature type="domain" description="RDD" evidence="6">
    <location>
        <begin position="20"/>
        <end position="154"/>
    </location>
</feature>
<accession>A0A838CSC3</accession>
<dbReference type="AlphaFoldDB" id="A0A838CSC3"/>
<dbReference type="GO" id="GO:0016020">
    <property type="term" value="C:membrane"/>
    <property type="evidence" value="ECO:0007669"/>
    <property type="project" value="UniProtKB-SubCell"/>
</dbReference>
<dbReference type="RefSeq" id="WP_181472026.1">
    <property type="nucleotide sequence ID" value="NZ_JACEFG010000002.1"/>
</dbReference>
<feature type="transmembrane region" description="Helical" evidence="5">
    <location>
        <begin position="29"/>
        <end position="51"/>
    </location>
</feature>
<feature type="transmembrane region" description="Helical" evidence="5">
    <location>
        <begin position="63"/>
        <end position="84"/>
    </location>
</feature>
<evidence type="ECO:0000256" key="4">
    <source>
        <dbReference type="ARBA" id="ARBA00023136"/>
    </source>
</evidence>
<gene>
    <name evidence="7" type="ORF">H0266_08740</name>
</gene>
<reference evidence="7 8" key="1">
    <citation type="journal article" date="2004" name="Extremophiles">
        <title>Halobacillus locisalis sp. nov., a halophilic bacterium isolated from a marine solar saltern of the Yellow Sea in Korea.</title>
        <authorList>
            <person name="Yoon J.H."/>
            <person name="Kang K.H."/>
            <person name="Oh T.K."/>
            <person name="Park Y.H."/>
        </authorList>
    </citation>
    <scope>NUCLEOTIDE SEQUENCE [LARGE SCALE GENOMIC DNA]</scope>
    <source>
        <strain evidence="7 8">KCTC 3788</strain>
    </source>
</reference>
<dbReference type="InterPro" id="IPR010432">
    <property type="entry name" value="RDD"/>
</dbReference>
<keyword evidence="2 5" id="KW-0812">Transmembrane</keyword>
<evidence type="ECO:0000313" key="7">
    <source>
        <dbReference type="EMBL" id="MBA2174977.1"/>
    </source>
</evidence>
<comment type="caution">
    <text evidence="7">The sequence shown here is derived from an EMBL/GenBank/DDBJ whole genome shotgun (WGS) entry which is preliminary data.</text>
</comment>
<keyword evidence="4 5" id="KW-0472">Membrane</keyword>
<organism evidence="7 8">
    <name type="scientific">Halobacillus locisalis</name>
    <dbReference type="NCBI Taxonomy" id="220753"/>
    <lineage>
        <taxon>Bacteria</taxon>
        <taxon>Bacillati</taxon>
        <taxon>Bacillota</taxon>
        <taxon>Bacilli</taxon>
        <taxon>Bacillales</taxon>
        <taxon>Bacillaceae</taxon>
        <taxon>Halobacillus</taxon>
    </lineage>
</organism>
<evidence type="ECO:0000259" key="6">
    <source>
        <dbReference type="Pfam" id="PF06271"/>
    </source>
</evidence>
<comment type="subcellular location">
    <subcellularLocation>
        <location evidence="1">Membrane</location>
        <topology evidence="1">Multi-pass membrane protein</topology>
    </subcellularLocation>
</comment>
<evidence type="ECO:0000256" key="2">
    <source>
        <dbReference type="ARBA" id="ARBA00022692"/>
    </source>
</evidence>
<evidence type="ECO:0000256" key="1">
    <source>
        <dbReference type="ARBA" id="ARBA00004141"/>
    </source>
</evidence>
<evidence type="ECO:0000256" key="3">
    <source>
        <dbReference type="ARBA" id="ARBA00022989"/>
    </source>
</evidence>
<protein>
    <submittedName>
        <fullName evidence="7">RDD family protein</fullName>
    </submittedName>
</protein>
<keyword evidence="8" id="KW-1185">Reference proteome</keyword>
<evidence type="ECO:0000256" key="5">
    <source>
        <dbReference type="SAM" id="Phobius"/>
    </source>
</evidence>
<keyword evidence="3 5" id="KW-1133">Transmembrane helix</keyword>